<organism evidence="6 7">
    <name type="scientific">Nitrosomonas mobilis</name>
    <dbReference type="NCBI Taxonomy" id="51642"/>
    <lineage>
        <taxon>Bacteria</taxon>
        <taxon>Pseudomonadati</taxon>
        <taxon>Pseudomonadota</taxon>
        <taxon>Betaproteobacteria</taxon>
        <taxon>Nitrosomonadales</taxon>
        <taxon>Nitrosomonadaceae</taxon>
        <taxon>Nitrosomonas</taxon>
    </lineage>
</organism>
<dbReference type="STRING" id="51642.NSMM_480091"/>
<dbReference type="PROSITE" id="PS00630">
    <property type="entry name" value="IMP_2"/>
    <property type="match status" value="1"/>
</dbReference>
<gene>
    <name evidence="6" type="ORF">NSMM_480091</name>
</gene>
<dbReference type="PANTHER" id="PTHR20854">
    <property type="entry name" value="INOSITOL MONOPHOSPHATASE"/>
    <property type="match status" value="1"/>
</dbReference>
<evidence type="ECO:0000313" key="7">
    <source>
        <dbReference type="Proteomes" id="UP000198729"/>
    </source>
</evidence>
<name>A0A1G5SI90_9PROT</name>
<evidence type="ECO:0000256" key="2">
    <source>
        <dbReference type="ARBA" id="ARBA00022723"/>
    </source>
</evidence>
<dbReference type="AlphaFoldDB" id="A0A1G5SI90"/>
<keyword evidence="2 5" id="KW-0479">Metal-binding</keyword>
<protein>
    <submittedName>
        <fullName evidence="6">Inositol monophosphatase</fullName>
    </submittedName>
</protein>
<sequence>MLEQVIAAVKMVAHEEIMPRYLQVERIYKSDGSFYTAADMAAQNSLVGKLRTISPAAVMGEEMTDAEQLEQWEKGHSGLWCIDPIDGTSNFMNGLPYFAVSVALMRNGRSVLGVVYNPATNECFYAEQGKGAYLNGQLLPLSRRETSLQRAIANVDLKRLKRQLAGAIAASPPYASQRNYGACTLEWCYTAAGYLDLYLHGGQKPWDYAAGCLILEEAGGQRCTLENDDYWSEPPWRRSVIAALDETLFEQWRDWVRSHTS</sequence>
<evidence type="ECO:0000256" key="1">
    <source>
        <dbReference type="ARBA" id="ARBA00009759"/>
    </source>
</evidence>
<dbReference type="CDD" id="cd01637">
    <property type="entry name" value="IMPase_like"/>
    <property type="match status" value="1"/>
</dbReference>
<feature type="binding site" evidence="5">
    <location>
        <position position="61"/>
    </location>
    <ligand>
        <name>Mg(2+)</name>
        <dbReference type="ChEBI" id="CHEBI:18420"/>
        <label>1</label>
        <note>catalytic</note>
    </ligand>
</feature>
<dbReference type="GO" id="GO:0007165">
    <property type="term" value="P:signal transduction"/>
    <property type="evidence" value="ECO:0007669"/>
    <property type="project" value="TreeGrafter"/>
</dbReference>
<accession>A0A1G5SI90</accession>
<keyword evidence="3" id="KW-0378">Hydrolase</keyword>
<dbReference type="GO" id="GO:0006020">
    <property type="term" value="P:inositol metabolic process"/>
    <property type="evidence" value="ECO:0007669"/>
    <property type="project" value="TreeGrafter"/>
</dbReference>
<dbReference type="GO" id="GO:0046872">
    <property type="term" value="F:metal ion binding"/>
    <property type="evidence" value="ECO:0007669"/>
    <property type="project" value="UniProtKB-KW"/>
</dbReference>
<evidence type="ECO:0000256" key="3">
    <source>
        <dbReference type="ARBA" id="ARBA00022801"/>
    </source>
</evidence>
<dbReference type="EMBL" id="FMWO01000056">
    <property type="protein sequence ID" value="SCZ86089.1"/>
    <property type="molecule type" value="Genomic_DNA"/>
</dbReference>
<feature type="binding site" evidence="5">
    <location>
        <position position="207"/>
    </location>
    <ligand>
        <name>Mg(2+)</name>
        <dbReference type="ChEBI" id="CHEBI:18420"/>
        <label>1</label>
        <note>catalytic</note>
    </ligand>
</feature>
<feature type="binding site" evidence="5">
    <location>
        <position position="85"/>
    </location>
    <ligand>
        <name>Mg(2+)</name>
        <dbReference type="ChEBI" id="CHEBI:18420"/>
        <label>1</label>
        <note>catalytic</note>
    </ligand>
</feature>
<comment type="similarity">
    <text evidence="1">Belongs to the inositol monophosphatase superfamily.</text>
</comment>
<proteinExistence type="inferred from homology"/>
<dbReference type="RefSeq" id="WP_090286952.1">
    <property type="nucleotide sequence ID" value="NZ_FMWO01000056.1"/>
</dbReference>
<dbReference type="PRINTS" id="PR00377">
    <property type="entry name" value="IMPHPHTASES"/>
</dbReference>
<dbReference type="Gene3D" id="3.40.190.80">
    <property type="match status" value="1"/>
</dbReference>
<dbReference type="GO" id="GO:0008934">
    <property type="term" value="F:inositol monophosphate 1-phosphatase activity"/>
    <property type="evidence" value="ECO:0007669"/>
    <property type="project" value="TreeGrafter"/>
</dbReference>
<keyword evidence="4 5" id="KW-0460">Magnesium</keyword>
<dbReference type="SUPFAM" id="SSF56655">
    <property type="entry name" value="Carbohydrate phosphatase"/>
    <property type="match status" value="1"/>
</dbReference>
<dbReference type="OrthoDB" id="9785695at2"/>
<dbReference type="Proteomes" id="UP000198729">
    <property type="component" value="Unassembled WGS sequence"/>
</dbReference>
<dbReference type="GO" id="GO:0046854">
    <property type="term" value="P:phosphatidylinositol phosphate biosynthetic process"/>
    <property type="evidence" value="ECO:0007669"/>
    <property type="project" value="InterPro"/>
</dbReference>
<evidence type="ECO:0000256" key="5">
    <source>
        <dbReference type="PIRSR" id="PIRSR600760-2"/>
    </source>
</evidence>
<dbReference type="InterPro" id="IPR020550">
    <property type="entry name" value="Inositol_monophosphatase_CS"/>
</dbReference>
<dbReference type="PROSITE" id="PS00629">
    <property type="entry name" value="IMP_1"/>
    <property type="match status" value="1"/>
</dbReference>
<feature type="binding site" evidence="5">
    <location>
        <position position="86"/>
    </location>
    <ligand>
        <name>Mg(2+)</name>
        <dbReference type="ChEBI" id="CHEBI:18420"/>
        <label>1</label>
        <note>catalytic</note>
    </ligand>
</feature>
<reference evidence="6 7" key="1">
    <citation type="submission" date="2016-10" db="EMBL/GenBank/DDBJ databases">
        <authorList>
            <person name="de Groot N.N."/>
        </authorList>
    </citation>
    <scope>NUCLEOTIDE SEQUENCE [LARGE SCALE GENOMIC DNA]</scope>
    <source>
        <strain evidence="6">1</strain>
    </source>
</reference>
<feature type="binding site" evidence="5">
    <location>
        <position position="83"/>
    </location>
    <ligand>
        <name>Mg(2+)</name>
        <dbReference type="ChEBI" id="CHEBI:18420"/>
        <label>1</label>
        <note>catalytic</note>
    </ligand>
</feature>
<dbReference type="InterPro" id="IPR020583">
    <property type="entry name" value="Inositol_monoP_metal-BS"/>
</dbReference>
<evidence type="ECO:0000313" key="6">
    <source>
        <dbReference type="EMBL" id="SCZ86089.1"/>
    </source>
</evidence>
<keyword evidence="7" id="KW-1185">Reference proteome</keyword>
<evidence type="ECO:0000256" key="4">
    <source>
        <dbReference type="ARBA" id="ARBA00022842"/>
    </source>
</evidence>
<dbReference type="InterPro" id="IPR000760">
    <property type="entry name" value="Inositol_monophosphatase-like"/>
</dbReference>
<comment type="cofactor">
    <cofactor evidence="5">
        <name>Mg(2+)</name>
        <dbReference type="ChEBI" id="CHEBI:18420"/>
    </cofactor>
</comment>
<dbReference type="Pfam" id="PF00459">
    <property type="entry name" value="Inositol_P"/>
    <property type="match status" value="1"/>
</dbReference>
<dbReference type="PANTHER" id="PTHR20854:SF4">
    <property type="entry name" value="INOSITOL-1-MONOPHOSPHATASE-RELATED"/>
    <property type="match status" value="1"/>
</dbReference>
<dbReference type="Gene3D" id="3.30.540.10">
    <property type="entry name" value="Fructose-1,6-Bisphosphatase, subunit A, domain 1"/>
    <property type="match status" value="1"/>
</dbReference>